<dbReference type="PROSITE" id="PS50055">
    <property type="entry name" value="TYR_PHOSPHATASE_PTP"/>
    <property type="match status" value="1"/>
</dbReference>
<evidence type="ECO:0000256" key="1">
    <source>
        <dbReference type="SAM" id="MobiDB-lite"/>
    </source>
</evidence>
<accession>G0MJ31</accession>
<feature type="compositionally biased region" description="Acidic residues" evidence="1">
    <location>
        <begin position="223"/>
        <end position="236"/>
    </location>
</feature>
<feature type="region of interest" description="Disordered" evidence="1">
    <location>
        <begin position="296"/>
        <end position="317"/>
    </location>
</feature>
<feature type="compositionally biased region" description="Polar residues" evidence="1">
    <location>
        <begin position="199"/>
        <end position="210"/>
    </location>
</feature>
<gene>
    <name evidence="3" type="ORF">CAEBREN_07079</name>
</gene>
<feature type="compositionally biased region" description="Basic and acidic residues" evidence="1">
    <location>
        <begin position="830"/>
        <end position="848"/>
    </location>
</feature>
<evidence type="ECO:0000259" key="2">
    <source>
        <dbReference type="PROSITE" id="PS50055"/>
    </source>
</evidence>
<dbReference type="InterPro" id="IPR000242">
    <property type="entry name" value="PTP_cat"/>
</dbReference>
<dbReference type="OrthoDB" id="9450131at2759"/>
<evidence type="ECO:0000313" key="3">
    <source>
        <dbReference type="EMBL" id="EGT31256.1"/>
    </source>
</evidence>
<name>G0MJ31_CAEBE</name>
<dbReference type="HOGENOM" id="CLU_331004_0_0_1"/>
<feature type="domain" description="Tyrosine-protein phosphatase" evidence="2">
    <location>
        <begin position="484"/>
        <end position="689"/>
    </location>
</feature>
<dbReference type="EMBL" id="GL379796">
    <property type="protein sequence ID" value="EGT31256.1"/>
    <property type="molecule type" value="Genomic_DNA"/>
</dbReference>
<feature type="compositionally biased region" description="Polar residues" evidence="1">
    <location>
        <begin position="856"/>
        <end position="866"/>
    </location>
</feature>
<feature type="region of interest" description="Disordered" evidence="1">
    <location>
        <begin position="1"/>
        <end position="64"/>
    </location>
</feature>
<dbReference type="InterPro" id="IPR029021">
    <property type="entry name" value="Prot-tyrosine_phosphatase-like"/>
</dbReference>
<protein>
    <recommendedName>
        <fullName evidence="2">Tyrosine-protein phosphatase domain-containing protein</fullName>
    </recommendedName>
</protein>
<dbReference type="STRING" id="135651.G0MJ31"/>
<dbReference type="GO" id="GO:0004725">
    <property type="term" value="F:protein tyrosine phosphatase activity"/>
    <property type="evidence" value="ECO:0007669"/>
    <property type="project" value="InterPro"/>
</dbReference>
<feature type="region of interest" description="Disordered" evidence="1">
    <location>
        <begin position="193"/>
        <end position="247"/>
    </location>
</feature>
<dbReference type="Proteomes" id="UP000008068">
    <property type="component" value="Unassembled WGS sequence"/>
</dbReference>
<dbReference type="eggNOG" id="KOG0789">
    <property type="taxonomic scope" value="Eukaryota"/>
</dbReference>
<reference evidence="4" key="1">
    <citation type="submission" date="2011-07" db="EMBL/GenBank/DDBJ databases">
        <authorList>
            <consortium name="Caenorhabditis brenneri Sequencing and Analysis Consortium"/>
            <person name="Wilson R.K."/>
        </authorList>
    </citation>
    <scope>NUCLEOTIDE SEQUENCE [LARGE SCALE GENOMIC DNA]</scope>
    <source>
        <strain evidence="4">PB2801</strain>
    </source>
</reference>
<dbReference type="SUPFAM" id="SSF52799">
    <property type="entry name" value="(Phosphotyrosine protein) phosphatases II"/>
    <property type="match status" value="1"/>
</dbReference>
<keyword evidence="4" id="KW-1185">Reference proteome</keyword>
<sequence>MDPPVLDLDDDSPDSGQHGLRSSRTEAIQPHHDQQSSGQLDSDISQPLMVEIDGTDAFQSDQDATQPVLLRVKYTDYGPQTSQTKNLIDSDSDASLLAFYTTQQNEPEHFGQLDPGNEILQTEKVSYTTYSDLEAILPIGSNPHSGIPVPDSGLAGLTQSNDNECLDSYPACPDTWLPILRRDCYPDSGPPGLHRRLSRVSQPDNNSDGSLSDPDTLPYPDSEQPDEEIYSEEVSDSDSYLSDSEDTSPTFLGRAMAYIGSFWPSWGAPEPLSNCSSEQELSEIRTEETRIDIEEEEVEVGEEAPAQTEDPKPETREEKLRKIREQFGSFAPYPETTDVHLQELKEKPLKKMRIKAKKAHPKLYYHYMNPGQSNTRYASTEKPEEKKKKYTPREFFPRNKWANLPEPIYAKRAAEDIPSVLQDILREEKIKNLKSRPDQEGEDEERNPLLEKVYRKLAVKSALMDNHGLYVGVFRELKASSNRYCVEKGKAMVEGLKGQALTDFDYNFKPVSVTLDDSTLNTNATLLKYPEIQRSYIILPGMTPGDAELHWDMIFERKTNVVVQLDRGYQYFPGTTKYFLRVGKYTIYCLAARREFDYIVRELAIVKDVDESDTEVNNLLSKTPVIISSTGLGRAGAFVIVEAVLTMLDQNVKDNYWIENLVYQLATTRRNGIHYALQYKLIYNHLIQMMEMETPGLRSIGIDCRDYAEDTTTMKEPNKSTIYKFLSSDDWPYDKDALKQFGNEASLMRSDQVVSYRTLRTFWWTQLWGPLDKEEKDNEQLEEIRKIKYREMMEKDPNYVPNYEEEEEELLNYYVQLLKKLQSQATAEARASEARASEARASEARASDAEAQSSENSNNEQPAPEL</sequence>
<feature type="compositionally biased region" description="Polar residues" evidence="1">
    <location>
        <begin position="35"/>
        <end position="45"/>
    </location>
</feature>
<dbReference type="SMART" id="SM00194">
    <property type="entry name" value="PTPc"/>
    <property type="match status" value="1"/>
</dbReference>
<organism evidence="4">
    <name type="scientific">Caenorhabditis brenneri</name>
    <name type="common">Nematode worm</name>
    <dbReference type="NCBI Taxonomy" id="135651"/>
    <lineage>
        <taxon>Eukaryota</taxon>
        <taxon>Metazoa</taxon>
        <taxon>Ecdysozoa</taxon>
        <taxon>Nematoda</taxon>
        <taxon>Chromadorea</taxon>
        <taxon>Rhabditida</taxon>
        <taxon>Rhabditina</taxon>
        <taxon>Rhabditomorpha</taxon>
        <taxon>Rhabditoidea</taxon>
        <taxon>Rhabditidae</taxon>
        <taxon>Peloderinae</taxon>
        <taxon>Caenorhabditis</taxon>
    </lineage>
</organism>
<feature type="region of interest" description="Disordered" evidence="1">
    <location>
        <begin position="366"/>
        <end position="389"/>
    </location>
</feature>
<dbReference type="Gene3D" id="3.90.190.10">
    <property type="entry name" value="Protein tyrosine phosphatase superfamily"/>
    <property type="match status" value="2"/>
</dbReference>
<dbReference type="AlphaFoldDB" id="G0MJ31"/>
<proteinExistence type="predicted"/>
<evidence type="ECO:0000313" key="4">
    <source>
        <dbReference type="Proteomes" id="UP000008068"/>
    </source>
</evidence>
<dbReference type="InParanoid" id="G0MJ31"/>
<feature type="region of interest" description="Disordered" evidence="1">
    <location>
        <begin position="826"/>
        <end position="866"/>
    </location>
</feature>
<feature type="compositionally biased region" description="Basic and acidic residues" evidence="1">
    <location>
        <begin position="379"/>
        <end position="389"/>
    </location>
</feature>
<dbReference type="Pfam" id="PF00102">
    <property type="entry name" value="Y_phosphatase"/>
    <property type="match status" value="2"/>
</dbReference>